<name>V5BKJ6_9GAMM</name>
<comment type="similarity">
    <text evidence="1 8">Belongs to the SELO family.</text>
</comment>
<feature type="binding site" evidence="8">
    <location>
        <position position="124"/>
    </location>
    <ligand>
        <name>ATP</name>
        <dbReference type="ChEBI" id="CHEBI:30616"/>
    </ligand>
</feature>
<dbReference type="NCBIfam" id="NF000658">
    <property type="entry name" value="PRK00029.1"/>
    <property type="match status" value="1"/>
</dbReference>
<dbReference type="GO" id="GO:0000287">
    <property type="term" value="F:magnesium ion binding"/>
    <property type="evidence" value="ECO:0007669"/>
    <property type="project" value="UniProtKB-UniRule"/>
</dbReference>
<dbReference type="PATRIC" id="fig|1116472.3.peg.351"/>
<keyword evidence="10" id="KW-1185">Reference proteome</keyword>
<dbReference type="EC" id="2.7.7.108" evidence="8"/>
<proteinExistence type="inferred from homology"/>
<dbReference type="STRING" id="1116472.MGMO_9c00460"/>
<evidence type="ECO:0000256" key="8">
    <source>
        <dbReference type="HAMAP-Rule" id="MF_00692"/>
    </source>
</evidence>
<comment type="catalytic activity">
    <reaction evidence="8">
        <text>L-seryl-[protein] + ATP = 3-O-(5'-adenylyl)-L-seryl-[protein] + diphosphate</text>
        <dbReference type="Rhea" id="RHEA:58120"/>
        <dbReference type="Rhea" id="RHEA-COMP:9863"/>
        <dbReference type="Rhea" id="RHEA-COMP:15073"/>
        <dbReference type="ChEBI" id="CHEBI:29999"/>
        <dbReference type="ChEBI" id="CHEBI:30616"/>
        <dbReference type="ChEBI" id="CHEBI:33019"/>
        <dbReference type="ChEBI" id="CHEBI:142516"/>
        <dbReference type="EC" id="2.7.7.108"/>
    </reaction>
</comment>
<evidence type="ECO:0000256" key="3">
    <source>
        <dbReference type="ARBA" id="ARBA00022695"/>
    </source>
</evidence>
<evidence type="ECO:0000256" key="6">
    <source>
        <dbReference type="ARBA" id="ARBA00022840"/>
    </source>
</evidence>
<organism evidence="9 10">
    <name type="scientific">Methyloglobulus morosus KoM1</name>
    <dbReference type="NCBI Taxonomy" id="1116472"/>
    <lineage>
        <taxon>Bacteria</taxon>
        <taxon>Pseudomonadati</taxon>
        <taxon>Pseudomonadota</taxon>
        <taxon>Gammaproteobacteria</taxon>
        <taxon>Methylococcales</taxon>
        <taxon>Methylococcaceae</taxon>
        <taxon>Methyloglobulus</taxon>
    </lineage>
</organism>
<keyword evidence="5 8" id="KW-0547">Nucleotide-binding</keyword>
<accession>V5BKJ6</accession>
<evidence type="ECO:0000256" key="4">
    <source>
        <dbReference type="ARBA" id="ARBA00022723"/>
    </source>
</evidence>
<dbReference type="AlphaFoldDB" id="V5BKJ6"/>
<comment type="catalytic activity">
    <reaction evidence="8">
        <text>L-histidyl-[protein] + UTP = N(tele)-(5'-uridylyl)-L-histidyl-[protein] + diphosphate</text>
        <dbReference type="Rhea" id="RHEA:83891"/>
        <dbReference type="Rhea" id="RHEA-COMP:9745"/>
        <dbReference type="Rhea" id="RHEA-COMP:20239"/>
        <dbReference type="ChEBI" id="CHEBI:29979"/>
        <dbReference type="ChEBI" id="CHEBI:33019"/>
        <dbReference type="ChEBI" id="CHEBI:46398"/>
        <dbReference type="ChEBI" id="CHEBI:233474"/>
    </reaction>
</comment>
<feature type="binding site" evidence="8">
    <location>
        <position position="302"/>
    </location>
    <ligand>
        <name>ATP</name>
        <dbReference type="ChEBI" id="CHEBI:30616"/>
    </ligand>
</feature>
<reference evidence="9 10" key="1">
    <citation type="journal article" date="2013" name="Genome Announc.">
        <title>Draft Genome Sequence of the Methanotrophic Gammaproteobacterium Methyloglobulus morosus DSM 22980 Strain KoM1.</title>
        <authorList>
            <person name="Poehlein A."/>
            <person name="Deutzmann J.S."/>
            <person name="Daniel R."/>
            <person name="Simeonova D.D."/>
        </authorList>
    </citation>
    <scope>NUCLEOTIDE SEQUENCE [LARGE SCALE GENOMIC DNA]</scope>
    <source>
        <strain evidence="9 10">KoM1</strain>
    </source>
</reference>
<dbReference type="HAMAP" id="MF_00692">
    <property type="entry name" value="SelO"/>
    <property type="match status" value="1"/>
</dbReference>
<keyword evidence="2 8" id="KW-0808">Transferase</keyword>
<keyword evidence="8" id="KW-0464">Manganese</keyword>
<comment type="catalytic activity">
    <reaction evidence="8">
        <text>L-seryl-[protein] + UTP = O-(5'-uridylyl)-L-seryl-[protein] + diphosphate</text>
        <dbReference type="Rhea" id="RHEA:64604"/>
        <dbReference type="Rhea" id="RHEA-COMP:9863"/>
        <dbReference type="Rhea" id="RHEA-COMP:16635"/>
        <dbReference type="ChEBI" id="CHEBI:29999"/>
        <dbReference type="ChEBI" id="CHEBI:33019"/>
        <dbReference type="ChEBI" id="CHEBI:46398"/>
        <dbReference type="ChEBI" id="CHEBI:156051"/>
    </reaction>
</comment>
<evidence type="ECO:0000256" key="2">
    <source>
        <dbReference type="ARBA" id="ARBA00022679"/>
    </source>
</evidence>
<comment type="caution">
    <text evidence="9">The sequence shown here is derived from an EMBL/GenBank/DDBJ whole genome shotgun (WGS) entry which is preliminary data.</text>
</comment>
<keyword evidence="7 8" id="KW-0460">Magnesium</keyword>
<comment type="function">
    <text evidence="8">Nucleotidyltransferase involved in the post-translational modification of proteins. It can catalyze the addition of adenosine monophosphate (AMP) or uridine monophosphate (UMP) to a protein, resulting in modifications known as AMPylation and UMPylation.</text>
</comment>
<dbReference type="PANTHER" id="PTHR32057:SF14">
    <property type="entry name" value="PROTEIN ADENYLYLTRANSFERASE SELO, MITOCHONDRIAL"/>
    <property type="match status" value="1"/>
</dbReference>
<protein>
    <recommendedName>
        <fullName evidence="8">Protein nucleotidyltransferase YdiU</fullName>
        <ecNumber evidence="8">2.7.7.-</ecNumber>
    </recommendedName>
    <alternativeName>
        <fullName evidence="8">Protein adenylyltransferase YdiU</fullName>
        <ecNumber evidence="8">2.7.7.108</ecNumber>
    </alternativeName>
    <alternativeName>
        <fullName evidence="8">Protein uridylyltransferase YdiU</fullName>
        <ecNumber evidence="8">2.7.7.-</ecNumber>
    </alternativeName>
</protein>
<evidence type="ECO:0000256" key="1">
    <source>
        <dbReference type="ARBA" id="ARBA00009747"/>
    </source>
</evidence>
<dbReference type="GO" id="GO:0030145">
    <property type="term" value="F:manganese ion binding"/>
    <property type="evidence" value="ECO:0007669"/>
    <property type="project" value="UniProtKB-UniRule"/>
</dbReference>
<dbReference type="InterPro" id="IPR003846">
    <property type="entry name" value="SelO"/>
</dbReference>
<comment type="cofactor">
    <cofactor evidence="8">
        <name>Mg(2+)</name>
        <dbReference type="ChEBI" id="CHEBI:18420"/>
    </cofactor>
    <cofactor evidence="8">
        <name>Mn(2+)</name>
        <dbReference type="ChEBI" id="CHEBI:29035"/>
    </cofactor>
</comment>
<evidence type="ECO:0000256" key="5">
    <source>
        <dbReference type="ARBA" id="ARBA00022741"/>
    </source>
</evidence>
<dbReference type="eggNOG" id="COG0397">
    <property type="taxonomic scope" value="Bacteria"/>
</dbReference>
<feature type="binding site" evidence="8">
    <location>
        <position position="122"/>
    </location>
    <ligand>
        <name>ATP</name>
        <dbReference type="ChEBI" id="CHEBI:30616"/>
    </ligand>
</feature>
<feature type="active site" description="Proton acceptor" evidence="8">
    <location>
        <position position="292"/>
    </location>
</feature>
<dbReference type="PANTHER" id="PTHR32057">
    <property type="entry name" value="PROTEIN ADENYLYLTRANSFERASE SELO, MITOCHONDRIAL"/>
    <property type="match status" value="1"/>
</dbReference>
<feature type="binding site" evidence="8">
    <location>
        <position position="158"/>
    </location>
    <ligand>
        <name>ATP</name>
        <dbReference type="ChEBI" id="CHEBI:30616"/>
    </ligand>
</feature>
<dbReference type="GO" id="GO:0070733">
    <property type="term" value="F:AMPylase activity"/>
    <property type="evidence" value="ECO:0007669"/>
    <property type="project" value="UniProtKB-EC"/>
</dbReference>
<dbReference type="EC" id="2.7.7.-" evidence="8"/>
<evidence type="ECO:0000256" key="7">
    <source>
        <dbReference type="ARBA" id="ARBA00022842"/>
    </source>
</evidence>
<feature type="binding site" evidence="8">
    <location>
        <position position="157"/>
    </location>
    <ligand>
        <name>ATP</name>
        <dbReference type="ChEBI" id="CHEBI:30616"/>
    </ligand>
</feature>
<keyword evidence="6 8" id="KW-0067">ATP-binding</keyword>
<gene>
    <name evidence="8" type="primary">ydiU</name>
    <name evidence="8" type="synonym">selO</name>
    <name evidence="9" type="ORF">MGMO_9c00460</name>
</gene>
<keyword evidence="3 8" id="KW-0548">Nucleotidyltransferase</keyword>
<dbReference type="Pfam" id="PF02696">
    <property type="entry name" value="SelO"/>
    <property type="match status" value="1"/>
</dbReference>
<feature type="binding site" evidence="8">
    <location>
        <position position="125"/>
    </location>
    <ligand>
        <name>ATP</name>
        <dbReference type="ChEBI" id="CHEBI:30616"/>
    </ligand>
</feature>
<dbReference type="EMBL" id="AYLO01000009">
    <property type="protein sequence ID" value="ESS73850.1"/>
    <property type="molecule type" value="Genomic_DNA"/>
</dbReference>
<dbReference type="Proteomes" id="UP000017842">
    <property type="component" value="Unassembled WGS sequence"/>
</dbReference>
<sequence>MFVNSTKILLKRMNAQPKLNSLDHLIFDNRFVSELPGDKETRNYPRQVFGACYSRVSPTKVTRPTTVAYSKEVASLLDLSEQVCESNAFAQVFAGNRLTQGMKPYASCYGGHQFGVWAGQLGDGRAINLGDVINQQGERWALQLKGAGLTPYSRTSDGLAVLRSSVREFLCSEAMFHLGVPTTRALSLVTTGEQVIRDMFYNGNPKAEPGAVVCRVAPSFIRFGSFQIHAARGELDLLKNLVNYTICIHFPHLGNPSTDTYLAWFEEICRTTAEMIVHWQRVGFVHGVMNTDNMSIHGLTIDYGPYGWLENYDPDWTPNTTDRAERRYRYSNQPACAFWNLGQLANAVYPLIGEVEPLQQALDIFTQVFGEQWQLMMGNKLGLSRFEPGQDDALFADLLALLQSVETDMTIFFRQLADVDLGKGNLENVDVESLITPLIDAYYVPGQLTPDYISRLVDWLKHYSQRLIQENIPHDIRRGQMNCVNPKYVLRNYMAQLAIDKAEQGDFSLIAELLELLRHPYHEQPGKGQFAAKRPDWARQRAGCSMLSCSS</sequence>
<comment type="catalytic activity">
    <reaction evidence="8">
        <text>L-threonyl-[protein] + ATP = 3-O-(5'-adenylyl)-L-threonyl-[protein] + diphosphate</text>
        <dbReference type="Rhea" id="RHEA:54292"/>
        <dbReference type="Rhea" id="RHEA-COMP:11060"/>
        <dbReference type="Rhea" id="RHEA-COMP:13847"/>
        <dbReference type="ChEBI" id="CHEBI:30013"/>
        <dbReference type="ChEBI" id="CHEBI:30616"/>
        <dbReference type="ChEBI" id="CHEBI:33019"/>
        <dbReference type="ChEBI" id="CHEBI:138113"/>
        <dbReference type="EC" id="2.7.7.108"/>
    </reaction>
</comment>
<feature type="binding site" evidence="8">
    <location>
        <position position="302"/>
    </location>
    <ligand>
        <name>Mg(2+)</name>
        <dbReference type="ChEBI" id="CHEBI:18420"/>
    </ligand>
</feature>
<feature type="binding site" evidence="8">
    <location>
        <position position="293"/>
    </location>
    <ligand>
        <name>Mg(2+)</name>
        <dbReference type="ChEBI" id="CHEBI:18420"/>
    </ligand>
</feature>
<comment type="catalytic activity">
    <reaction evidence="8">
        <text>L-tyrosyl-[protein] + UTP = O-(5'-uridylyl)-L-tyrosyl-[protein] + diphosphate</text>
        <dbReference type="Rhea" id="RHEA:83887"/>
        <dbReference type="Rhea" id="RHEA-COMP:10136"/>
        <dbReference type="Rhea" id="RHEA-COMP:20238"/>
        <dbReference type="ChEBI" id="CHEBI:33019"/>
        <dbReference type="ChEBI" id="CHEBI:46398"/>
        <dbReference type="ChEBI" id="CHEBI:46858"/>
        <dbReference type="ChEBI" id="CHEBI:90602"/>
    </reaction>
</comment>
<feature type="binding site" evidence="8">
    <location>
        <position position="222"/>
    </location>
    <ligand>
        <name>ATP</name>
        <dbReference type="ChEBI" id="CHEBI:30616"/>
    </ligand>
</feature>
<feature type="binding site" evidence="8">
    <location>
        <position position="215"/>
    </location>
    <ligand>
        <name>ATP</name>
        <dbReference type="ChEBI" id="CHEBI:30616"/>
    </ligand>
</feature>
<comment type="catalytic activity">
    <reaction evidence="8">
        <text>L-tyrosyl-[protein] + ATP = O-(5'-adenylyl)-L-tyrosyl-[protein] + diphosphate</text>
        <dbReference type="Rhea" id="RHEA:54288"/>
        <dbReference type="Rhea" id="RHEA-COMP:10136"/>
        <dbReference type="Rhea" id="RHEA-COMP:13846"/>
        <dbReference type="ChEBI" id="CHEBI:30616"/>
        <dbReference type="ChEBI" id="CHEBI:33019"/>
        <dbReference type="ChEBI" id="CHEBI:46858"/>
        <dbReference type="ChEBI" id="CHEBI:83624"/>
        <dbReference type="EC" id="2.7.7.108"/>
    </reaction>
</comment>
<feature type="binding site" evidence="8">
    <location>
        <position position="145"/>
    </location>
    <ligand>
        <name>ATP</name>
        <dbReference type="ChEBI" id="CHEBI:30616"/>
    </ligand>
</feature>
<evidence type="ECO:0000313" key="9">
    <source>
        <dbReference type="EMBL" id="ESS73850.1"/>
    </source>
</evidence>
<dbReference type="GO" id="GO:0005524">
    <property type="term" value="F:ATP binding"/>
    <property type="evidence" value="ECO:0007669"/>
    <property type="project" value="UniProtKB-UniRule"/>
</dbReference>
<keyword evidence="4 8" id="KW-0479">Metal-binding</keyword>
<evidence type="ECO:0000313" key="10">
    <source>
        <dbReference type="Proteomes" id="UP000017842"/>
    </source>
</evidence>